<accession>S2T6H3</accession>
<reference evidence="1 2" key="1">
    <citation type="journal article" date="2013" name="PLoS ONE">
        <title>Lactobacillus paracasei comparative genomics: towards species pan-genome definition and exploitation of diversity.</title>
        <authorList>
            <person name="Smokvina T."/>
            <person name="Wels M."/>
            <person name="Polka J."/>
            <person name="Chervaux C."/>
            <person name="Brisse S."/>
            <person name="Boekhorst J."/>
            <person name="van Hylckama Vlieg J.E."/>
            <person name="Siezen R.J."/>
        </authorList>
    </citation>
    <scope>NUCLEOTIDE SEQUENCE [LARGE SCALE GENOMIC DNA]</scope>
    <source>
        <strain evidence="1 2">Lpp126</strain>
    </source>
</reference>
<proteinExistence type="predicted"/>
<dbReference type="AlphaFoldDB" id="S2T6H3"/>
<sequence length="61" mass="6784">MADTNTTAELIQGLYDAAQTGLMVKDYNGNLAQATAADWQRLVQQYMEQLAEQVGITLYKD</sequence>
<comment type="caution">
    <text evidence="1">The sequence shown here is derived from an EMBL/GenBank/DDBJ whole genome shotgun (WGS) entry which is preliminary data.</text>
</comment>
<name>S2T6H3_LACPA</name>
<dbReference type="Proteomes" id="UP000014243">
    <property type="component" value="Unassembled WGS sequence"/>
</dbReference>
<protein>
    <submittedName>
        <fullName evidence="1">Uncharacterized protein</fullName>
    </submittedName>
</protein>
<evidence type="ECO:0000313" key="2">
    <source>
        <dbReference type="Proteomes" id="UP000014243"/>
    </source>
</evidence>
<evidence type="ECO:0000313" key="1">
    <source>
        <dbReference type="EMBL" id="EPC87223.1"/>
    </source>
</evidence>
<organism evidence="1 2">
    <name type="scientific">Lacticaseibacillus paracasei subsp. paracasei Lpp126</name>
    <dbReference type="NCBI Taxonomy" id="1256206"/>
    <lineage>
        <taxon>Bacteria</taxon>
        <taxon>Bacillati</taxon>
        <taxon>Bacillota</taxon>
        <taxon>Bacilli</taxon>
        <taxon>Lactobacillales</taxon>
        <taxon>Lactobacillaceae</taxon>
        <taxon>Lacticaseibacillus</taxon>
    </lineage>
</organism>
<dbReference type="EMBL" id="ANKC01000124">
    <property type="protein sequence ID" value="EPC87223.1"/>
    <property type="molecule type" value="Genomic_DNA"/>
</dbReference>
<dbReference type="PATRIC" id="fig|1256206.3.peg.344"/>
<gene>
    <name evidence="1" type="ORF">Lpp126_02143</name>
</gene>